<name>A0A7S2BG76_9DINO</name>
<evidence type="ECO:0000256" key="1">
    <source>
        <dbReference type="SAM" id="MobiDB-lite"/>
    </source>
</evidence>
<feature type="signal peptide" evidence="2">
    <location>
        <begin position="1"/>
        <end position="25"/>
    </location>
</feature>
<sequence length="124" mass="12957">MAQRTFLFACLLALAAASSESSATAEDTQRLWWHALPWWGWTLLAIAAAALSICLSEGLAGRCSCPAEAEDEELESLEQGLAEQAGAMAAARAQLPALLTSQSSPRASGSKATEGPKPAQEVRA</sequence>
<gene>
    <name evidence="3" type="ORF">AAND1436_LOCUS10848</name>
</gene>
<reference evidence="3" key="1">
    <citation type="submission" date="2021-01" db="EMBL/GenBank/DDBJ databases">
        <authorList>
            <person name="Corre E."/>
            <person name="Pelletier E."/>
            <person name="Niang G."/>
            <person name="Scheremetjew M."/>
            <person name="Finn R."/>
            <person name="Kale V."/>
            <person name="Holt S."/>
            <person name="Cochrane G."/>
            <person name="Meng A."/>
            <person name="Brown T."/>
            <person name="Cohen L."/>
        </authorList>
    </citation>
    <scope>NUCLEOTIDE SEQUENCE</scope>
    <source>
        <strain evidence="3">CCMP2222</strain>
    </source>
</reference>
<protein>
    <submittedName>
        <fullName evidence="3">Uncharacterized protein</fullName>
    </submittedName>
</protein>
<accession>A0A7S2BG76</accession>
<dbReference type="AlphaFoldDB" id="A0A7S2BG76"/>
<organism evidence="3">
    <name type="scientific">Alexandrium andersonii</name>
    <dbReference type="NCBI Taxonomy" id="327968"/>
    <lineage>
        <taxon>Eukaryota</taxon>
        <taxon>Sar</taxon>
        <taxon>Alveolata</taxon>
        <taxon>Dinophyceae</taxon>
        <taxon>Gonyaulacales</taxon>
        <taxon>Pyrocystaceae</taxon>
        <taxon>Alexandrium</taxon>
    </lineage>
</organism>
<feature type="chain" id="PRO_5031034965" evidence="2">
    <location>
        <begin position="26"/>
        <end position="124"/>
    </location>
</feature>
<feature type="region of interest" description="Disordered" evidence="1">
    <location>
        <begin position="100"/>
        <end position="124"/>
    </location>
</feature>
<proteinExistence type="predicted"/>
<evidence type="ECO:0000313" key="3">
    <source>
        <dbReference type="EMBL" id="CAD9395738.1"/>
    </source>
</evidence>
<feature type="compositionally biased region" description="Polar residues" evidence="1">
    <location>
        <begin position="100"/>
        <end position="111"/>
    </location>
</feature>
<dbReference type="EMBL" id="HBGQ01021918">
    <property type="protein sequence ID" value="CAD9395738.1"/>
    <property type="molecule type" value="Transcribed_RNA"/>
</dbReference>
<keyword evidence="2" id="KW-0732">Signal</keyword>
<evidence type="ECO:0000256" key="2">
    <source>
        <dbReference type="SAM" id="SignalP"/>
    </source>
</evidence>